<feature type="transmembrane region" description="Helical" evidence="5">
    <location>
        <begin position="313"/>
        <end position="331"/>
    </location>
</feature>
<evidence type="ECO:0000256" key="3">
    <source>
        <dbReference type="ARBA" id="ARBA00022989"/>
    </source>
</evidence>
<evidence type="ECO:0000256" key="1">
    <source>
        <dbReference type="ARBA" id="ARBA00004127"/>
    </source>
</evidence>
<dbReference type="InterPro" id="IPR011701">
    <property type="entry name" value="MFS"/>
</dbReference>
<dbReference type="PANTHER" id="PTHR43826">
    <property type="entry name" value="GLUCOSE-6-PHOSPHATE EXCHANGER SLC37A4"/>
    <property type="match status" value="1"/>
</dbReference>
<evidence type="ECO:0000256" key="5">
    <source>
        <dbReference type="SAM" id="Phobius"/>
    </source>
</evidence>
<accession>A0ABN9R6R9</accession>
<dbReference type="CDD" id="cd06174">
    <property type="entry name" value="MFS"/>
    <property type="match status" value="1"/>
</dbReference>
<comment type="subcellular location">
    <subcellularLocation>
        <location evidence="1">Endomembrane system</location>
        <topology evidence="1">Multi-pass membrane protein</topology>
    </subcellularLocation>
</comment>
<organism evidence="6 7">
    <name type="scientific">Prorocentrum cordatum</name>
    <dbReference type="NCBI Taxonomy" id="2364126"/>
    <lineage>
        <taxon>Eukaryota</taxon>
        <taxon>Sar</taxon>
        <taxon>Alveolata</taxon>
        <taxon>Dinophyceae</taxon>
        <taxon>Prorocentrales</taxon>
        <taxon>Prorocentraceae</taxon>
        <taxon>Prorocentrum</taxon>
    </lineage>
</organism>
<protein>
    <recommendedName>
        <fullName evidence="8">Major facilitator superfamily (MFS) profile domain-containing protein</fullName>
    </recommendedName>
</protein>
<feature type="transmembrane region" description="Helical" evidence="5">
    <location>
        <begin position="337"/>
        <end position="358"/>
    </location>
</feature>
<dbReference type="Pfam" id="PF07690">
    <property type="entry name" value="MFS_1"/>
    <property type="match status" value="1"/>
</dbReference>
<feature type="transmembrane region" description="Helical" evidence="5">
    <location>
        <begin position="370"/>
        <end position="389"/>
    </location>
</feature>
<feature type="transmembrane region" description="Helical" evidence="5">
    <location>
        <begin position="90"/>
        <end position="110"/>
    </location>
</feature>
<feature type="transmembrane region" description="Helical" evidence="5">
    <location>
        <begin position="21"/>
        <end position="42"/>
    </location>
</feature>
<dbReference type="InterPro" id="IPR036259">
    <property type="entry name" value="MFS_trans_sf"/>
</dbReference>
<evidence type="ECO:0000313" key="7">
    <source>
        <dbReference type="Proteomes" id="UP001189429"/>
    </source>
</evidence>
<dbReference type="InterPro" id="IPR051337">
    <property type="entry name" value="OPA_Antiporter"/>
</dbReference>
<gene>
    <name evidence="6" type="ORF">PCOR1329_LOCUS18100</name>
</gene>
<keyword evidence="7" id="KW-1185">Reference proteome</keyword>
<dbReference type="SUPFAM" id="SSF103473">
    <property type="entry name" value="MFS general substrate transporter"/>
    <property type="match status" value="1"/>
</dbReference>
<keyword evidence="3 5" id="KW-1133">Transmembrane helix</keyword>
<sequence length="446" mass="47264">MVASSSNNMFAMGVSGRGVRNALNIFVMALAIEVLYTVPYGLTSSFRPLFLETFGLDNHQVGTLSSAYGIVSMCLYIPGGYVADRFPPKLLMVSALLTTAACSCYLLTGPSFSELVLVWAFLAVVGTILFWSSYVSLIRHIGGEDHSGIAFGFEQTSRGVSAAMMTVALAAVVREAMPAQTAASADVKHEALTMLLMRLAALNVVMAFVIMLALPSGMAARVDKHPAEEASTGVSTILDIIQRPAVWLHALIVVAAYSGNLATDQFAGFARYGYAMDMVQAAQISSLVKGMRAWSGLLAGAAADRWGKSKVSCCLFLSYSCTYSWVALAPIDPTDHGMLMAQIAASAASVFGISGVYFSLLDDVNLPSGLAGTAVGMISVIGYTPDIFMGKISGYWLDTYPGASGYQSFYLFMACVGLLGFLVNLAFAHAVGKCSDLASESHRRKA</sequence>
<dbReference type="EMBL" id="CAUYUJ010005669">
    <property type="protein sequence ID" value="CAK0814519.1"/>
    <property type="molecule type" value="Genomic_DNA"/>
</dbReference>
<comment type="caution">
    <text evidence="6">The sequence shown here is derived from an EMBL/GenBank/DDBJ whole genome shotgun (WGS) entry which is preliminary data.</text>
</comment>
<evidence type="ECO:0000256" key="4">
    <source>
        <dbReference type="ARBA" id="ARBA00023136"/>
    </source>
</evidence>
<proteinExistence type="predicted"/>
<feature type="transmembrane region" description="Helical" evidence="5">
    <location>
        <begin position="116"/>
        <end position="138"/>
    </location>
</feature>
<reference evidence="6" key="1">
    <citation type="submission" date="2023-10" db="EMBL/GenBank/DDBJ databases">
        <authorList>
            <person name="Chen Y."/>
            <person name="Shah S."/>
            <person name="Dougan E. K."/>
            <person name="Thang M."/>
            <person name="Chan C."/>
        </authorList>
    </citation>
    <scope>NUCLEOTIDE SEQUENCE [LARGE SCALE GENOMIC DNA]</scope>
</reference>
<evidence type="ECO:0008006" key="8">
    <source>
        <dbReference type="Google" id="ProtNLM"/>
    </source>
</evidence>
<feature type="transmembrane region" description="Helical" evidence="5">
    <location>
        <begin position="191"/>
        <end position="214"/>
    </location>
</feature>
<evidence type="ECO:0000313" key="6">
    <source>
        <dbReference type="EMBL" id="CAK0814519.1"/>
    </source>
</evidence>
<keyword evidence="2 5" id="KW-0812">Transmembrane</keyword>
<dbReference type="Gene3D" id="1.20.1250.20">
    <property type="entry name" value="MFS general substrate transporter like domains"/>
    <property type="match status" value="1"/>
</dbReference>
<feature type="transmembrane region" description="Helical" evidence="5">
    <location>
        <begin position="62"/>
        <end position="83"/>
    </location>
</feature>
<dbReference type="PANTHER" id="PTHR43826:SF3">
    <property type="entry name" value="GLUCOSE-6-PHOSPHATE EXCHANGER SLC37A4"/>
    <property type="match status" value="1"/>
</dbReference>
<evidence type="ECO:0000256" key="2">
    <source>
        <dbReference type="ARBA" id="ARBA00022692"/>
    </source>
</evidence>
<dbReference type="Proteomes" id="UP001189429">
    <property type="component" value="Unassembled WGS sequence"/>
</dbReference>
<feature type="transmembrane region" description="Helical" evidence="5">
    <location>
        <begin position="409"/>
        <end position="431"/>
    </location>
</feature>
<keyword evidence="4 5" id="KW-0472">Membrane</keyword>
<name>A0ABN9R6R9_9DINO</name>